<dbReference type="InterPro" id="IPR029045">
    <property type="entry name" value="ClpP/crotonase-like_dom_sf"/>
</dbReference>
<dbReference type="Proteomes" id="UP000014975">
    <property type="component" value="Unassembled WGS sequence"/>
</dbReference>
<evidence type="ECO:0000256" key="3">
    <source>
        <dbReference type="ARBA" id="ARBA00022801"/>
    </source>
</evidence>
<dbReference type="Pfam" id="PF01343">
    <property type="entry name" value="Peptidase_S49"/>
    <property type="match status" value="1"/>
</dbReference>
<dbReference type="PANTHER" id="PTHR42987:SF7">
    <property type="entry name" value="SIGNAL PEPTIDE PEPTIDASE SPPA-RELATED"/>
    <property type="match status" value="1"/>
</dbReference>
<dbReference type="Gene3D" id="3.90.226.10">
    <property type="entry name" value="2-enoyl-CoA Hydratase, Chain A, domain 1"/>
    <property type="match status" value="1"/>
</dbReference>
<sequence length="294" mass="31722">MTETKPRQPFSQRHPFLFGFTLILAAMVLMLGTMAAFRVLVGGQDLFPPKERFALVRVEGLIADSREITDYIGRIRRDPTVKGVVVRINSPGGVVAPSQEIFRAVQELAKEKPVVASMASVAASGGYYVAAAAPVVVANPGTLTGSIGVILETANLKGLMEKLGVSHEQIVSGPFKGAGSPFSDLTEEQRDYLRALVENIHQQFVDDMAAARSMPREKMAALARGQAFTGLQARDNGLVDRLGGLDTAFELLKEQTGLTGEVPIIEGPPEKRVGLLRQLLSELMVEAMGRLVLR</sequence>
<keyword evidence="5" id="KW-0472">Membrane</keyword>
<gene>
    <name evidence="7" type="ORF">dsat_0767</name>
</gene>
<dbReference type="STRING" id="1121439.dsat_0767"/>
<keyword evidence="5" id="KW-1133">Transmembrane helix</keyword>
<evidence type="ECO:0000313" key="7">
    <source>
        <dbReference type="EMBL" id="EPR32415.1"/>
    </source>
</evidence>
<protein>
    <submittedName>
        <fullName evidence="7">Signal peptide peptidase SppA, 36K type</fullName>
    </submittedName>
</protein>
<dbReference type="eggNOG" id="COG0616">
    <property type="taxonomic scope" value="Bacteria"/>
</dbReference>
<evidence type="ECO:0000256" key="5">
    <source>
        <dbReference type="SAM" id="Phobius"/>
    </source>
</evidence>
<dbReference type="GO" id="GO:0008236">
    <property type="term" value="F:serine-type peptidase activity"/>
    <property type="evidence" value="ECO:0007669"/>
    <property type="project" value="UniProtKB-KW"/>
</dbReference>
<dbReference type="RefSeq" id="WP_020887464.1">
    <property type="nucleotide sequence ID" value="NZ_ATHI01000027.1"/>
</dbReference>
<dbReference type="NCBIfam" id="TIGR00706">
    <property type="entry name" value="SppA_dom"/>
    <property type="match status" value="1"/>
</dbReference>
<keyword evidence="5" id="KW-0812">Transmembrane</keyword>
<evidence type="ECO:0000259" key="6">
    <source>
        <dbReference type="Pfam" id="PF01343"/>
    </source>
</evidence>
<dbReference type="PANTHER" id="PTHR42987">
    <property type="entry name" value="PEPTIDASE S49"/>
    <property type="match status" value="1"/>
</dbReference>
<dbReference type="InterPro" id="IPR047272">
    <property type="entry name" value="S49_SppA_C"/>
</dbReference>
<proteinExistence type="inferred from homology"/>
<reference evidence="7 8" key="1">
    <citation type="journal article" date="2013" name="Genome Announc.">
        <title>Draft genome sequences for three mercury-methylating, sulfate-reducing bacteria.</title>
        <authorList>
            <person name="Brown S.D."/>
            <person name="Hurt R.A.Jr."/>
            <person name="Gilmour C.C."/>
            <person name="Elias D.A."/>
        </authorList>
    </citation>
    <scope>NUCLEOTIDE SEQUENCE [LARGE SCALE GENOMIC DNA]</scope>
    <source>
        <strain evidence="7 8">DSM 16529</strain>
    </source>
</reference>
<keyword evidence="2" id="KW-0645">Protease</keyword>
<dbReference type="EMBL" id="ATHI01000027">
    <property type="protein sequence ID" value="EPR32415.1"/>
    <property type="molecule type" value="Genomic_DNA"/>
</dbReference>
<organism evidence="7 8">
    <name type="scientific">Alkalidesulfovibrio alkalitolerans DSM 16529</name>
    <dbReference type="NCBI Taxonomy" id="1121439"/>
    <lineage>
        <taxon>Bacteria</taxon>
        <taxon>Pseudomonadati</taxon>
        <taxon>Thermodesulfobacteriota</taxon>
        <taxon>Desulfovibrionia</taxon>
        <taxon>Desulfovibrionales</taxon>
        <taxon>Desulfovibrionaceae</taxon>
        <taxon>Alkalidesulfovibrio</taxon>
    </lineage>
</organism>
<dbReference type="InterPro" id="IPR004635">
    <property type="entry name" value="Pept_S49_SppA"/>
</dbReference>
<evidence type="ECO:0000256" key="1">
    <source>
        <dbReference type="ARBA" id="ARBA00008683"/>
    </source>
</evidence>
<keyword evidence="8" id="KW-1185">Reference proteome</keyword>
<dbReference type="GO" id="GO:0006508">
    <property type="term" value="P:proteolysis"/>
    <property type="evidence" value="ECO:0007669"/>
    <property type="project" value="UniProtKB-KW"/>
</dbReference>
<name>S7T7E8_9BACT</name>
<keyword evidence="3" id="KW-0378">Hydrolase</keyword>
<dbReference type="AlphaFoldDB" id="S7T7E8"/>
<evidence type="ECO:0000313" key="8">
    <source>
        <dbReference type="Proteomes" id="UP000014975"/>
    </source>
</evidence>
<comment type="caution">
    <text evidence="7">The sequence shown here is derived from an EMBL/GenBank/DDBJ whole genome shotgun (WGS) entry which is preliminary data.</text>
</comment>
<keyword evidence="4" id="KW-0720">Serine protease</keyword>
<accession>S7T7E8</accession>
<dbReference type="CDD" id="cd07023">
    <property type="entry name" value="S49_Sppa_N_C"/>
    <property type="match status" value="1"/>
</dbReference>
<dbReference type="InterPro" id="IPR002142">
    <property type="entry name" value="Peptidase_S49"/>
</dbReference>
<dbReference type="SUPFAM" id="SSF52096">
    <property type="entry name" value="ClpP/crotonase"/>
    <property type="match status" value="1"/>
</dbReference>
<feature type="transmembrane region" description="Helical" evidence="5">
    <location>
        <begin position="16"/>
        <end position="41"/>
    </location>
</feature>
<feature type="domain" description="Peptidase S49" evidence="6">
    <location>
        <begin position="108"/>
        <end position="258"/>
    </location>
</feature>
<evidence type="ECO:0000256" key="2">
    <source>
        <dbReference type="ARBA" id="ARBA00022670"/>
    </source>
</evidence>
<dbReference type="PATRIC" id="fig|1121439.3.peg.2129"/>
<dbReference type="OrthoDB" id="9764363at2"/>
<comment type="similarity">
    <text evidence="1">Belongs to the peptidase S49 family.</text>
</comment>
<evidence type="ECO:0000256" key="4">
    <source>
        <dbReference type="ARBA" id="ARBA00022825"/>
    </source>
</evidence>